<accession>A0AAJ4WA22</accession>
<dbReference type="EMBL" id="FOLW01000003">
    <property type="protein sequence ID" value="SFC67368.1"/>
    <property type="molecule type" value="Genomic_DNA"/>
</dbReference>
<organism evidence="1 2">
    <name type="scientific">Pragia fontium DSM 5563 = ATCC 49100</name>
    <dbReference type="NCBI Taxonomy" id="1122977"/>
    <lineage>
        <taxon>Bacteria</taxon>
        <taxon>Pseudomonadati</taxon>
        <taxon>Pseudomonadota</taxon>
        <taxon>Gammaproteobacteria</taxon>
        <taxon>Enterobacterales</taxon>
        <taxon>Budviciaceae</taxon>
        <taxon>Pragia</taxon>
    </lineage>
</organism>
<sequence length="189" mass="21935">MSLLNRYYVLRHGHSLANQQKIIVSDIQHGEHRYGLSPLGINQVTHTLVNWPFSIPDMIFHSDFKRTSETAGMVADYFSRPLQPSPALRERHFGEFELQDDEYYPQVWQYDEQQPEHQFGEVESLTSVCEREMALISQLEQQYCQQNILLVGHGDPLQILLSHFLNQPLNQHRTLVPLATAEVRALNPE</sequence>
<evidence type="ECO:0000313" key="1">
    <source>
        <dbReference type="EMBL" id="SFC67368.1"/>
    </source>
</evidence>
<name>A0AAJ4WA22_9GAMM</name>
<proteinExistence type="predicted"/>
<dbReference type="Gene3D" id="3.40.50.1240">
    <property type="entry name" value="Phosphoglycerate mutase-like"/>
    <property type="match status" value="1"/>
</dbReference>
<dbReference type="AlphaFoldDB" id="A0AAJ4WA22"/>
<reference evidence="1 2" key="1">
    <citation type="submission" date="2016-10" db="EMBL/GenBank/DDBJ databases">
        <authorList>
            <person name="Varghese N."/>
            <person name="Submissions S."/>
        </authorList>
    </citation>
    <scope>NUCLEOTIDE SEQUENCE [LARGE SCALE GENOMIC DNA]</scope>
    <source>
        <strain evidence="1 2">DSM 5563</strain>
    </source>
</reference>
<dbReference type="RefSeq" id="WP_074821893.1">
    <property type="nucleotide sequence ID" value="NZ_FOLW01000003.1"/>
</dbReference>
<dbReference type="SMART" id="SM00855">
    <property type="entry name" value="PGAM"/>
    <property type="match status" value="1"/>
</dbReference>
<evidence type="ECO:0000313" key="2">
    <source>
        <dbReference type="Proteomes" id="UP000226420"/>
    </source>
</evidence>
<dbReference type="PANTHER" id="PTHR47821:SF2">
    <property type="entry name" value="PHOSPHOGLYCERATE MUTASE FAMILY PROTEIN"/>
    <property type="match status" value="1"/>
</dbReference>
<dbReference type="InterPro" id="IPR013078">
    <property type="entry name" value="His_Pase_superF_clade-1"/>
</dbReference>
<dbReference type="InterPro" id="IPR029033">
    <property type="entry name" value="His_PPase_superfam"/>
</dbReference>
<protein>
    <submittedName>
        <fullName evidence="1">Probable phosphoglycerate mutase</fullName>
    </submittedName>
</protein>
<dbReference type="SUPFAM" id="SSF53254">
    <property type="entry name" value="Phosphoglycerate mutase-like"/>
    <property type="match status" value="1"/>
</dbReference>
<dbReference type="Pfam" id="PF00300">
    <property type="entry name" value="His_Phos_1"/>
    <property type="match status" value="1"/>
</dbReference>
<comment type="caution">
    <text evidence="1">The sequence shown here is derived from an EMBL/GenBank/DDBJ whole genome shotgun (WGS) entry which is preliminary data.</text>
</comment>
<gene>
    <name evidence="1" type="ORF">SAMN02745723_103275</name>
</gene>
<dbReference type="Proteomes" id="UP000226420">
    <property type="component" value="Unassembled WGS sequence"/>
</dbReference>
<dbReference type="CDD" id="cd07067">
    <property type="entry name" value="HP_PGM_like"/>
    <property type="match status" value="1"/>
</dbReference>
<dbReference type="PANTHER" id="PTHR47821">
    <property type="entry name" value="PHOSPHOGLYCERATE MUTASE FAMILY PROTEIN"/>
    <property type="match status" value="1"/>
</dbReference>
<dbReference type="PIRSF" id="PIRSF000709">
    <property type="entry name" value="6PFK_2-Ptase"/>
    <property type="match status" value="1"/>
</dbReference>